<dbReference type="Gene3D" id="3.30.565.10">
    <property type="entry name" value="Histidine kinase-like ATPase, C-terminal domain"/>
    <property type="match status" value="1"/>
</dbReference>
<name>A0A9W6PAA8_9ACTN</name>
<accession>A0A9W6PAA8</accession>
<keyword evidence="1" id="KW-0418">Kinase</keyword>
<protein>
    <recommendedName>
        <fullName evidence="2">Histidine kinase/HSP90-like ATPase domain-containing protein</fullName>
    </recommendedName>
</protein>
<organism evidence="3 4">
    <name type="scientific">Nocardiopsis ansamitocini</name>
    <dbReference type="NCBI Taxonomy" id="1670832"/>
    <lineage>
        <taxon>Bacteria</taxon>
        <taxon>Bacillati</taxon>
        <taxon>Actinomycetota</taxon>
        <taxon>Actinomycetes</taxon>
        <taxon>Streptosporangiales</taxon>
        <taxon>Nocardiopsidaceae</taxon>
        <taxon>Nocardiopsis</taxon>
    </lineage>
</organism>
<evidence type="ECO:0000313" key="3">
    <source>
        <dbReference type="EMBL" id="GLU50519.1"/>
    </source>
</evidence>
<dbReference type="CDD" id="cd16936">
    <property type="entry name" value="HATPase_RsbW-like"/>
    <property type="match status" value="1"/>
</dbReference>
<keyword evidence="1" id="KW-0723">Serine/threonine-protein kinase</keyword>
<dbReference type="InterPro" id="IPR050267">
    <property type="entry name" value="Anti-sigma-factor_SerPK"/>
</dbReference>
<evidence type="ECO:0000259" key="2">
    <source>
        <dbReference type="Pfam" id="PF13581"/>
    </source>
</evidence>
<dbReference type="AlphaFoldDB" id="A0A9W6PAA8"/>
<dbReference type="EMBL" id="BSQG01000018">
    <property type="protein sequence ID" value="GLU50519.1"/>
    <property type="molecule type" value="Genomic_DNA"/>
</dbReference>
<gene>
    <name evidence="3" type="ORF">Nans01_48700</name>
</gene>
<dbReference type="PANTHER" id="PTHR35526">
    <property type="entry name" value="ANTI-SIGMA-F FACTOR RSBW-RELATED"/>
    <property type="match status" value="1"/>
</dbReference>
<dbReference type="Proteomes" id="UP001165092">
    <property type="component" value="Unassembled WGS sequence"/>
</dbReference>
<dbReference type="InterPro" id="IPR003594">
    <property type="entry name" value="HATPase_dom"/>
</dbReference>
<dbReference type="SUPFAM" id="SSF55874">
    <property type="entry name" value="ATPase domain of HSP90 chaperone/DNA topoisomerase II/histidine kinase"/>
    <property type="match status" value="1"/>
</dbReference>
<evidence type="ECO:0000256" key="1">
    <source>
        <dbReference type="ARBA" id="ARBA00022527"/>
    </source>
</evidence>
<proteinExistence type="predicted"/>
<dbReference type="Pfam" id="PF13581">
    <property type="entry name" value="HATPase_c_2"/>
    <property type="match status" value="1"/>
</dbReference>
<keyword evidence="1" id="KW-0808">Transferase</keyword>
<dbReference type="PANTHER" id="PTHR35526:SF3">
    <property type="entry name" value="ANTI-SIGMA-F FACTOR RSBW"/>
    <property type="match status" value="1"/>
</dbReference>
<sequence>MTIVPHTPAPASAHDHHRPARVYPGTLAHTARVRADLAADLAALPGVPAELAEEVVLCVSEAFANAVAHTRSGGHDGRVVRTLSTTATAVRVAVIDDGADDTLPEIPHRRTPAEWDDAEHGRGLLIVGALATAWGTRPVVASPLGFALGTVTWAEFALPATTGTRPAQDTTASEGTR</sequence>
<reference evidence="3" key="1">
    <citation type="submission" date="2023-02" db="EMBL/GenBank/DDBJ databases">
        <title>Nocardiopsis ansamitocini NBRC 112285.</title>
        <authorList>
            <person name="Ichikawa N."/>
            <person name="Sato H."/>
            <person name="Tonouchi N."/>
        </authorList>
    </citation>
    <scope>NUCLEOTIDE SEQUENCE</scope>
    <source>
        <strain evidence="3">NBRC 112285</strain>
    </source>
</reference>
<evidence type="ECO:0000313" key="4">
    <source>
        <dbReference type="Proteomes" id="UP001165092"/>
    </source>
</evidence>
<feature type="domain" description="Histidine kinase/HSP90-like ATPase" evidence="2">
    <location>
        <begin position="24"/>
        <end position="132"/>
    </location>
</feature>
<dbReference type="GO" id="GO:0004674">
    <property type="term" value="F:protein serine/threonine kinase activity"/>
    <property type="evidence" value="ECO:0007669"/>
    <property type="project" value="UniProtKB-KW"/>
</dbReference>
<dbReference type="InterPro" id="IPR036890">
    <property type="entry name" value="HATPase_C_sf"/>
</dbReference>
<keyword evidence="4" id="KW-1185">Reference proteome</keyword>
<dbReference type="RefSeq" id="WP_285762061.1">
    <property type="nucleotide sequence ID" value="NZ_BSQG01000018.1"/>
</dbReference>
<comment type="caution">
    <text evidence="3">The sequence shown here is derived from an EMBL/GenBank/DDBJ whole genome shotgun (WGS) entry which is preliminary data.</text>
</comment>